<evidence type="ECO:0000313" key="2">
    <source>
        <dbReference type="Proteomes" id="UP001497535"/>
    </source>
</evidence>
<sequence>MPNYFLPPRKSTLEIFPFPEDPILSFLHFSFLLIFWDRLIIAIIDFSLVGVSTHCIPIILLNTVHAFFFYFYERVSSKLMF</sequence>
<name>A0ACB1ABN5_MELEN</name>
<accession>A0ACB1ABN5</accession>
<comment type="caution">
    <text evidence="1">The sequence shown here is derived from an EMBL/GenBank/DDBJ whole genome shotgun (WGS) entry which is preliminary data.</text>
</comment>
<evidence type="ECO:0000313" key="1">
    <source>
        <dbReference type="EMBL" id="CAK5087751.1"/>
    </source>
</evidence>
<proteinExistence type="predicted"/>
<dbReference type="Proteomes" id="UP001497535">
    <property type="component" value="Unassembled WGS sequence"/>
</dbReference>
<keyword evidence="2" id="KW-1185">Reference proteome</keyword>
<reference evidence="1" key="1">
    <citation type="submission" date="2023-11" db="EMBL/GenBank/DDBJ databases">
        <authorList>
            <person name="Poullet M."/>
        </authorList>
    </citation>
    <scope>NUCLEOTIDE SEQUENCE</scope>
    <source>
        <strain evidence="1">E1834</strain>
    </source>
</reference>
<protein>
    <submittedName>
        <fullName evidence="1">Uncharacterized protein</fullName>
    </submittedName>
</protein>
<organism evidence="1 2">
    <name type="scientific">Meloidogyne enterolobii</name>
    <name type="common">Root-knot nematode worm</name>
    <name type="synonym">Meloidogyne mayaguensis</name>
    <dbReference type="NCBI Taxonomy" id="390850"/>
    <lineage>
        <taxon>Eukaryota</taxon>
        <taxon>Metazoa</taxon>
        <taxon>Ecdysozoa</taxon>
        <taxon>Nematoda</taxon>
        <taxon>Chromadorea</taxon>
        <taxon>Rhabditida</taxon>
        <taxon>Tylenchina</taxon>
        <taxon>Tylenchomorpha</taxon>
        <taxon>Tylenchoidea</taxon>
        <taxon>Meloidogynidae</taxon>
        <taxon>Meloidogyninae</taxon>
        <taxon>Meloidogyne</taxon>
    </lineage>
</organism>
<gene>
    <name evidence="1" type="ORF">MENTE1834_LOCUS35368</name>
</gene>
<dbReference type="EMBL" id="CAVMJV010000067">
    <property type="protein sequence ID" value="CAK5087751.1"/>
    <property type="molecule type" value="Genomic_DNA"/>
</dbReference>